<dbReference type="PANTHER" id="PTHR30136:SF8">
    <property type="entry name" value="TRANSCRIPTIONAL REGULATORY PROTEIN"/>
    <property type="match status" value="1"/>
</dbReference>
<dbReference type="InterPro" id="IPR014757">
    <property type="entry name" value="Tscrpt_reg_IclR_C"/>
</dbReference>
<dbReference type="EMBL" id="JAABLQ010000002">
    <property type="protein sequence ID" value="NBN79884.1"/>
    <property type="molecule type" value="Genomic_DNA"/>
</dbReference>
<dbReference type="SMART" id="SM00346">
    <property type="entry name" value="HTH_ICLR"/>
    <property type="match status" value="1"/>
</dbReference>
<dbReference type="InterPro" id="IPR036390">
    <property type="entry name" value="WH_DNA-bd_sf"/>
</dbReference>
<accession>A0A7X5F7H9</accession>
<dbReference type="Gene3D" id="3.30.450.40">
    <property type="match status" value="2"/>
</dbReference>
<evidence type="ECO:0000256" key="1">
    <source>
        <dbReference type="ARBA" id="ARBA00023015"/>
    </source>
</evidence>
<evidence type="ECO:0000313" key="6">
    <source>
        <dbReference type="Proteomes" id="UP000586722"/>
    </source>
</evidence>
<name>A0A7X5F7H9_9HYPH</name>
<organism evidence="5 6">
    <name type="scientific">Pannonibacter tanglangensis</name>
    <dbReference type="NCBI Taxonomy" id="2750084"/>
    <lineage>
        <taxon>Bacteria</taxon>
        <taxon>Pseudomonadati</taxon>
        <taxon>Pseudomonadota</taxon>
        <taxon>Alphaproteobacteria</taxon>
        <taxon>Hyphomicrobiales</taxon>
        <taxon>Stappiaceae</taxon>
        <taxon>Pannonibacter</taxon>
    </lineage>
</organism>
<dbReference type="PANTHER" id="PTHR30136">
    <property type="entry name" value="HELIX-TURN-HELIX TRANSCRIPTIONAL REGULATOR, ICLR FAMILY"/>
    <property type="match status" value="1"/>
</dbReference>
<sequence>MSEKRRGIQSVEIGGRILGALMRRAQPMMLKDLAADADLAPAQAHAYLASLKRAGFVEQNPETGRYLMGPFAVRLAMARLRTIPAYRQVIGAATRLGTELGLMVTVTVAGPQGATVIHRHDGVETLNVNIRMGTVYAPEGTATGRVFGAFAGDGQAANDVHRCGYAAVSDEPVPGVSAVAAPVRDAAGTLFAVLTLVASGARLALDDEAGRAARGRLLEICAEAEAALQSDAVAGTRDEMQSSTRRRRS</sequence>
<dbReference type="GO" id="GO:0003700">
    <property type="term" value="F:DNA-binding transcription factor activity"/>
    <property type="evidence" value="ECO:0007669"/>
    <property type="project" value="TreeGrafter"/>
</dbReference>
<gene>
    <name evidence="5" type="ORF">GWI72_16525</name>
</gene>
<keyword evidence="1" id="KW-0805">Transcription regulation</keyword>
<evidence type="ECO:0000259" key="4">
    <source>
        <dbReference type="PROSITE" id="PS51077"/>
    </source>
</evidence>
<keyword evidence="3" id="KW-0804">Transcription</keyword>
<dbReference type="Gene3D" id="1.10.10.10">
    <property type="entry name" value="Winged helix-like DNA-binding domain superfamily/Winged helix DNA-binding domain"/>
    <property type="match status" value="1"/>
</dbReference>
<evidence type="ECO:0000256" key="3">
    <source>
        <dbReference type="ARBA" id="ARBA00023163"/>
    </source>
</evidence>
<dbReference type="FunFam" id="1.10.10.10:FF:000056">
    <property type="entry name" value="IclR family transcriptional regulator"/>
    <property type="match status" value="1"/>
</dbReference>
<dbReference type="RefSeq" id="WP_161709371.1">
    <property type="nucleotide sequence ID" value="NZ_JAABLQ010000002.1"/>
</dbReference>
<dbReference type="InterPro" id="IPR005471">
    <property type="entry name" value="Tscrpt_reg_IclR_N"/>
</dbReference>
<reference evidence="6" key="1">
    <citation type="submission" date="2020-01" db="EMBL/GenBank/DDBJ databases">
        <authorList>
            <person name="Fang Y."/>
            <person name="Sun R."/>
            <person name="Nie L."/>
            <person name="He J."/>
            <person name="Hao L."/>
            <person name="Wang L."/>
            <person name="Su S."/>
            <person name="Lv E."/>
            <person name="Zhang Z."/>
            <person name="Xie R."/>
            <person name="Liu H."/>
        </authorList>
    </citation>
    <scope>NUCLEOTIDE SEQUENCE [LARGE SCALE GENOMIC DNA]</scope>
    <source>
        <strain evidence="6">XCT-53</strain>
    </source>
</reference>
<dbReference type="InterPro" id="IPR050707">
    <property type="entry name" value="HTH_MetabolicPath_Reg"/>
</dbReference>
<keyword evidence="6" id="KW-1185">Reference proteome</keyword>
<evidence type="ECO:0000313" key="5">
    <source>
        <dbReference type="EMBL" id="NBN79884.1"/>
    </source>
</evidence>
<proteinExistence type="predicted"/>
<keyword evidence="2" id="KW-0238">DNA-binding</keyword>
<dbReference type="SUPFAM" id="SSF55781">
    <property type="entry name" value="GAF domain-like"/>
    <property type="match status" value="1"/>
</dbReference>
<comment type="caution">
    <text evidence="5">The sequence shown here is derived from an EMBL/GenBank/DDBJ whole genome shotgun (WGS) entry which is preliminary data.</text>
</comment>
<evidence type="ECO:0000256" key="2">
    <source>
        <dbReference type="ARBA" id="ARBA00023125"/>
    </source>
</evidence>
<dbReference type="PROSITE" id="PS51077">
    <property type="entry name" value="HTH_ICLR"/>
    <property type="match status" value="1"/>
</dbReference>
<feature type="domain" description="HTH iclR-type" evidence="4">
    <location>
        <begin position="8"/>
        <end position="70"/>
    </location>
</feature>
<dbReference type="InterPro" id="IPR029016">
    <property type="entry name" value="GAF-like_dom_sf"/>
</dbReference>
<dbReference type="InterPro" id="IPR036388">
    <property type="entry name" value="WH-like_DNA-bd_sf"/>
</dbReference>
<dbReference type="GO" id="GO:0003677">
    <property type="term" value="F:DNA binding"/>
    <property type="evidence" value="ECO:0007669"/>
    <property type="project" value="UniProtKB-KW"/>
</dbReference>
<dbReference type="Proteomes" id="UP000586722">
    <property type="component" value="Unassembled WGS sequence"/>
</dbReference>
<dbReference type="GO" id="GO:0045892">
    <property type="term" value="P:negative regulation of DNA-templated transcription"/>
    <property type="evidence" value="ECO:0007669"/>
    <property type="project" value="TreeGrafter"/>
</dbReference>
<dbReference type="AlphaFoldDB" id="A0A7X5F7H9"/>
<dbReference type="Pfam" id="PF09339">
    <property type="entry name" value="HTH_IclR"/>
    <property type="match status" value="1"/>
</dbReference>
<dbReference type="Pfam" id="PF01614">
    <property type="entry name" value="IclR_C"/>
    <property type="match status" value="1"/>
</dbReference>
<protein>
    <submittedName>
        <fullName evidence="5">Helix-turn-helix domain-containing protein</fullName>
    </submittedName>
</protein>
<dbReference type="SUPFAM" id="SSF46785">
    <property type="entry name" value="Winged helix' DNA-binding domain"/>
    <property type="match status" value="1"/>
</dbReference>